<evidence type="ECO:0000313" key="15">
    <source>
        <dbReference type="EMBL" id="KKM06520.1"/>
    </source>
</evidence>
<keyword evidence="5" id="KW-0597">Phosphoprotein</keyword>
<proteinExistence type="predicted"/>
<dbReference type="InterPro" id="IPR003660">
    <property type="entry name" value="HAMP_dom"/>
</dbReference>
<protein>
    <recommendedName>
        <fullName evidence="3">histidine kinase</fullName>
        <ecNumber evidence="3">2.7.13.3</ecNumber>
    </recommendedName>
</protein>
<dbReference type="GO" id="GO:0004721">
    <property type="term" value="F:phosphoprotein phosphatase activity"/>
    <property type="evidence" value="ECO:0007669"/>
    <property type="project" value="TreeGrafter"/>
</dbReference>
<evidence type="ECO:0000256" key="8">
    <source>
        <dbReference type="ARBA" id="ARBA00022777"/>
    </source>
</evidence>
<dbReference type="PROSITE" id="PS50109">
    <property type="entry name" value="HIS_KIN"/>
    <property type="match status" value="1"/>
</dbReference>
<feature type="transmembrane region" description="Helical" evidence="12">
    <location>
        <begin position="184"/>
        <end position="203"/>
    </location>
</feature>
<dbReference type="InterPro" id="IPR036890">
    <property type="entry name" value="HATPase_C_sf"/>
</dbReference>
<dbReference type="CDD" id="cd00082">
    <property type="entry name" value="HisKA"/>
    <property type="match status" value="1"/>
</dbReference>
<dbReference type="InterPro" id="IPR050351">
    <property type="entry name" value="BphY/WalK/GraS-like"/>
</dbReference>
<dbReference type="GO" id="GO:0005524">
    <property type="term" value="F:ATP binding"/>
    <property type="evidence" value="ECO:0007669"/>
    <property type="project" value="UniProtKB-KW"/>
</dbReference>
<dbReference type="InterPro" id="IPR000014">
    <property type="entry name" value="PAS"/>
</dbReference>
<keyword evidence="9" id="KW-0067">ATP-binding</keyword>
<evidence type="ECO:0000256" key="2">
    <source>
        <dbReference type="ARBA" id="ARBA00004236"/>
    </source>
</evidence>
<dbReference type="InterPro" id="IPR004358">
    <property type="entry name" value="Sig_transdc_His_kin-like_C"/>
</dbReference>
<evidence type="ECO:0000256" key="5">
    <source>
        <dbReference type="ARBA" id="ARBA00022553"/>
    </source>
</evidence>
<reference evidence="15" key="1">
    <citation type="journal article" date="2015" name="Nature">
        <title>Complex archaea that bridge the gap between prokaryotes and eukaryotes.</title>
        <authorList>
            <person name="Spang A."/>
            <person name="Saw J.H."/>
            <person name="Jorgensen S.L."/>
            <person name="Zaremba-Niedzwiedzka K."/>
            <person name="Martijn J."/>
            <person name="Lind A.E."/>
            <person name="van Eijk R."/>
            <person name="Schleper C."/>
            <person name="Guy L."/>
            <person name="Ettema T.J."/>
        </authorList>
    </citation>
    <scope>NUCLEOTIDE SEQUENCE</scope>
</reference>
<dbReference type="CDD" id="cd00130">
    <property type="entry name" value="PAS"/>
    <property type="match status" value="1"/>
</dbReference>
<keyword evidence="12" id="KW-1133">Transmembrane helix</keyword>
<dbReference type="SMART" id="SM00387">
    <property type="entry name" value="HATPase_c"/>
    <property type="match status" value="1"/>
</dbReference>
<feature type="domain" description="Histidine kinase" evidence="13">
    <location>
        <begin position="377"/>
        <end position="592"/>
    </location>
</feature>
<dbReference type="SUPFAM" id="SSF47384">
    <property type="entry name" value="Homodimeric domain of signal transducing histidine kinase"/>
    <property type="match status" value="1"/>
</dbReference>
<dbReference type="InterPro" id="IPR035965">
    <property type="entry name" value="PAS-like_dom_sf"/>
</dbReference>
<dbReference type="CDD" id="cd06225">
    <property type="entry name" value="HAMP"/>
    <property type="match status" value="1"/>
</dbReference>
<evidence type="ECO:0000256" key="1">
    <source>
        <dbReference type="ARBA" id="ARBA00000085"/>
    </source>
</evidence>
<dbReference type="Gene3D" id="3.30.565.10">
    <property type="entry name" value="Histidine kinase-like ATPase, C-terminal domain"/>
    <property type="match status" value="1"/>
</dbReference>
<dbReference type="Pfam" id="PF02518">
    <property type="entry name" value="HATPase_c"/>
    <property type="match status" value="1"/>
</dbReference>
<dbReference type="Gene3D" id="3.30.450.20">
    <property type="entry name" value="PAS domain"/>
    <property type="match status" value="2"/>
</dbReference>
<keyword evidence="6" id="KW-0808">Transferase</keyword>
<dbReference type="AlphaFoldDB" id="A0A0F9H641"/>
<evidence type="ECO:0000256" key="7">
    <source>
        <dbReference type="ARBA" id="ARBA00022741"/>
    </source>
</evidence>
<evidence type="ECO:0000259" key="14">
    <source>
        <dbReference type="PROSITE" id="PS50885"/>
    </source>
</evidence>
<feature type="transmembrane region" description="Helical" evidence="12">
    <location>
        <begin position="20"/>
        <end position="42"/>
    </location>
</feature>
<dbReference type="InterPro" id="IPR003661">
    <property type="entry name" value="HisK_dim/P_dom"/>
</dbReference>
<dbReference type="InterPro" id="IPR031967">
    <property type="entry name" value="PhoR_single_Cache-like_dom"/>
</dbReference>
<dbReference type="PANTHER" id="PTHR45453">
    <property type="entry name" value="PHOSPHATE REGULON SENSOR PROTEIN PHOR"/>
    <property type="match status" value="1"/>
</dbReference>
<dbReference type="PANTHER" id="PTHR45453:SF1">
    <property type="entry name" value="PHOSPHATE REGULON SENSOR PROTEIN PHOR"/>
    <property type="match status" value="1"/>
</dbReference>
<dbReference type="Pfam" id="PF00512">
    <property type="entry name" value="HisKA"/>
    <property type="match status" value="1"/>
</dbReference>
<dbReference type="FunFam" id="3.30.565.10:FF:000023">
    <property type="entry name" value="PAS domain-containing sensor histidine kinase"/>
    <property type="match status" value="1"/>
</dbReference>
<keyword evidence="10" id="KW-0902">Two-component regulatory system</keyword>
<dbReference type="SUPFAM" id="SSF55785">
    <property type="entry name" value="PYP-like sensor domain (PAS domain)"/>
    <property type="match status" value="1"/>
</dbReference>
<keyword evidence="4" id="KW-1003">Cell membrane</keyword>
<dbReference type="SMART" id="SM00091">
    <property type="entry name" value="PAS"/>
    <property type="match status" value="1"/>
</dbReference>
<evidence type="ECO:0000256" key="9">
    <source>
        <dbReference type="ARBA" id="ARBA00022840"/>
    </source>
</evidence>
<dbReference type="PRINTS" id="PR00344">
    <property type="entry name" value="BCTRLSENSOR"/>
</dbReference>
<dbReference type="GO" id="GO:0000155">
    <property type="term" value="F:phosphorelay sensor kinase activity"/>
    <property type="evidence" value="ECO:0007669"/>
    <property type="project" value="InterPro"/>
</dbReference>
<evidence type="ECO:0000256" key="11">
    <source>
        <dbReference type="ARBA" id="ARBA00023136"/>
    </source>
</evidence>
<comment type="subcellular location">
    <subcellularLocation>
        <location evidence="2">Cell membrane</location>
    </subcellularLocation>
</comment>
<dbReference type="CDD" id="cd00075">
    <property type="entry name" value="HATPase"/>
    <property type="match status" value="1"/>
</dbReference>
<dbReference type="Pfam" id="PF16736">
    <property type="entry name" value="sCache_like"/>
    <property type="match status" value="1"/>
</dbReference>
<dbReference type="Gene3D" id="6.10.340.10">
    <property type="match status" value="1"/>
</dbReference>
<dbReference type="SMART" id="SM00304">
    <property type="entry name" value="HAMP"/>
    <property type="match status" value="1"/>
</dbReference>
<organism evidence="15">
    <name type="scientific">marine sediment metagenome</name>
    <dbReference type="NCBI Taxonomy" id="412755"/>
    <lineage>
        <taxon>unclassified sequences</taxon>
        <taxon>metagenomes</taxon>
        <taxon>ecological metagenomes</taxon>
    </lineage>
</organism>
<keyword evidence="11 12" id="KW-0472">Membrane</keyword>
<keyword evidence="12" id="KW-0812">Transmembrane</keyword>
<dbReference type="GO" id="GO:0016036">
    <property type="term" value="P:cellular response to phosphate starvation"/>
    <property type="evidence" value="ECO:0007669"/>
    <property type="project" value="TreeGrafter"/>
</dbReference>
<comment type="caution">
    <text evidence="15">The sequence shown here is derived from an EMBL/GenBank/DDBJ whole genome shotgun (WGS) entry which is preliminary data.</text>
</comment>
<comment type="catalytic activity">
    <reaction evidence="1">
        <text>ATP + protein L-histidine = ADP + protein N-phospho-L-histidine.</text>
        <dbReference type="EC" id="2.7.13.3"/>
    </reaction>
</comment>
<dbReference type="Pfam" id="PF00672">
    <property type="entry name" value="HAMP"/>
    <property type="match status" value="1"/>
</dbReference>
<keyword evidence="8" id="KW-0418">Kinase</keyword>
<dbReference type="InterPro" id="IPR036097">
    <property type="entry name" value="HisK_dim/P_sf"/>
</dbReference>
<dbReference type="InterPro" id="IPR003594">
    <property type="entry name" value="HATPase_dom"/>
</dbReference>
<dbReference type="SUPFAM" id="SSF55874">
    <property type="entry name" value="ATPase domain of HSP90 chaperone/DNA topoisomerase II/histidine kinase"/>
    <property type="match status" value="1"/>
</dbReference>
<dbReference type="PROSITE" id="PS50885">
    <property type="entry name" value="HAMP"/>
    <property type="match status" value="1"/>
</dbReference>
<dbReference type="Gene3D" id="1.10.287.130">
    <property type="match status" value="1"/>
</dbReference>
<dbReference type="GO" id="GO:0005886">
    <property type="term" value="C:plasma membrane"/>
    <property type="evidence" value="ECO:0007669"/>
    <property type="project" value="UniProtKB-SubCell"/>
</dbReference>
<evidence type="ECO:0000256" key="10">
    <source>
        <dbReference type="ARBA" id="ARBA00023012"/>
    </source>
</evidence>
<keyword evidence="7" id="KW-0547">Nucleotide-binding</keyword>
<feature type="domain" description="HAMP" evidence="14">
    <location>
        <begin position="205"/>
        <end position="257"/>
    </location>
</feature>
<evidence type="ECO:0000256" key="4">
    <source>
        <dbReference type="ARBA" id="ARBA00022475"/>
    </source>
</evidence>
<dbReference type="FunFam" id="1.10.287.130:FF:000001">
    <property type="entry name" value="Two-component sensor histidine kinase"/>
    <property type="match status" value="1"/>
</dbReference>
<dbReference type="EMBL" id="LAZR01015974">
    <property type="protein sequence ID" value="KKM06520.1"/>
    <property type="molecule type" value="Genomic_DNA"/>
</dbReference>
<sequence length="593" mass="67667">MPYGLSKLCGEILQIMKNTIFVKIFGGYLLIVIAILAITFPISFRAIRHHHINTLTGNLKNLCLTLKLKISPLLENNRIEELDTIIKKLGRQIETRITVVNLDGIVLADSEKDPALMENHKNRLEIIQAKRDGIGTSLRYSTTVKEEMLYVAVPIERNRKVFGILRASLFLNEINTLLNNLQITIIKIAVIIVIVLLLGAFLFSRNLSRPLKELGAASRKVAQGDFNTKVYLKNKDEIKELADSFNYMTDQMKTLFTQLSYQKEELNSIISSIKEGLCVLDKEGKITVYNESFRKIVQNDSVKGKFYWEVLRKIKFDELIKKVRNERSSIVDEIELNGRTYLCSATFCSNKEEIVVTLHDITKIKNLEKTKKDFVSNVSHELRTPLTAIKGFVETLEETTNDDENKHYLNIIKRHTDRVINIVEDLLLLSELEEESRSLEFEDVNLEDLIENILKIFDQRLREKNLALKFNADGNLPLIKADPFKLGQVFINLIDNAINYTERGEVMISISQNDKGLITEIQDTGICIPKEHLSRIFERFYVVDKSRSRKLGGTGLGLSIVKHIVLQHNGKIDVKNIPGTGTKFIVTLPINLS</sequence>
<evidence type="ECO:0000259" key="13">
    <source>
        <dbReference type="PROSITE" id="PS50109"/>
    </source>
</evidence>
<dbReference type="SMART" id="SM00388">
    <property type="entry name" value="HisKA"/>
    <property type="match status" value="1"/>
</dbReference>
<dbReference type="EC" id="2.7.13.3" evidence="3"/>
<evidence type="ECO:0000256" key="3">
    <source>
        <dbReference type="ARBA" id="ARBA00012438"/>
    </source>
</evidence>
<accession>A0A0F9H641</accession>
<evidence type="ECO:0000256" key="6">
    <source>
        <dbReference type="ARBA" id="ARBA00022679"/>
    </source>
</evidence>
<dbReference type="SUPFAM" id="SSF158472">
    <property type="entry name" value="HAMP domain-like"/>
    <property type="match status" value="1"/>
</dbReference>
<name>A0A0F9H641_9ZZZZ</name>
<dbReference type="InterPro" id="IPR005467">
    <property type="entry name" value="His_kinase_dom"/>
</dbReference>
<gene>
    <name evidence="15" type="ORF">LCGC14_1743160</name>
</gene>
<evidence type="ECO:0000256" key="12">
    <source>
        <dbReference type="SAM" id="Phobius"/>
    </source>
</evidence>